<keyword evidence="1" id="KW-0004">4Fe-4S</keyword>
<feature type="domain" description="4Fe-4S ferredoxin-type" evidence="6">
    <location>
        <begin position="177"/>
        <end position="206"/>
    </location>
</feature>
<accession>J9G1I3</accession>
<keyword evidence="1" id="KW-0411">Iron-sulfur</keyword>
<dbReference type="NCBIfam" id="TIGR00276">
    <property type="entry name" value="tRNA epoxyqueuosine(34) reductase QueG"/>
    <property type="match status" value="1"/>
</dbReference>
<keyword evidence="1" id="KW-0479">Metal-binding</keyword>
<dbReference type="GO" id="GO:0051539">
    <property type="term" value="F:4 iron, 4 sulfur cluster binding"/>
    <property type="evidence" value="ECO:0007669"/>
    <property type="project" value="UniProtKB-KW"/>
</dbReference>
<evidence type="ECO:0000259" key="6">
    <source>
        <dbReference type="PROSITE" id="PS51379"/>
    </source>
</evidence>
<protein>
    <submittedName>
        <fullName evidence="7">Iron-sulfur cluster-binding protein</fullName>
    </submittedName>
</protein>
<keyword evidence="3" id="KW-0819">tRNA processing</keyword>
<evidence type="ECO:0000256" key="4">
    <source>
        <dbReference type="ARBA" id="ARBA00022785"/>
    </source>
</evidence>
<dbReference type="Gene3D" id="3.30.70.20">
    <property type="match status" value="1"/>
</dbReference>
<evidence type="ECO:0000256" key="5">
    <source>
        <dbReference type="ARBA" id="ARBA00023002"/>
    </source>
</evidence>
<organism evidence="7">
    <name type="scientific">gut metagenome</name>
    <dbReference type="NCBI Taxonomy" id="749906"/>
    <lineage>
        <taxon>unclassified sequences</taxon>
        <taxon>metagenomes</taxon>
        <taxon>organismal metagenomes</taxon>
    </lineage>
</organism>
<dbReference type="Pfam" id="PF08331">
    <property type="entry name" value="QueG_DUF1730"/>
    <property type="match status" value="1"/>
</dbReference>
<evidence type="ECO:0000256" key="1">
    <source>
        <dbReference type="ARBA" id="ARBA00022485"/>
    </source>
</evidence>
<sequence length="310" mass="34849">MLSSHHIRTLAQELGFAACGMAPAGPVSAEREAELRRWLAEGCQADMDYLSRNIDKKLNPCLLVEGAKTVVSLAVNYYPGPWVGQAAMPSAWHLARYAYGTDYHDVVKAMLRQLMVALGLEEGTDGRCFVDTAPVDEKYWAERCGLGWRGRHSQLIIPGAGSYFFLGELILTHEVDAYDRPHPNRCGTCRACLDACPTQALRGNGTLDARRCLSYLTIEHRGDLPDWAAEKMAPCFYGCDRCAEVCPWNRFARPTSVEALQPRPELLSLTPAQWQELTREEYTRIFRKSAVKRAKYEGLMRNIRALLPEH</sequence>
<dbReference type="InterPro" id="IPR017896">
    <property type="entry name" value="4Fe4S_Fe-S-bd"/>
</dbReference>
<name>J9G1I3_9ZZZZ</name>
<dbReference type="SUPFAM" id="SSF54862">
    <property type="entry name" value="4Fe-4S ferredoxins"/>
    <property type="match status" value="1"/>
</dbReference>
<dbReference type="GO" id="GO:0052693">
    <property type="term" value="F:epoxyqueuosine reductase activity"/>
    <property type="evidence" value="ECO:0007669"/>
    <property type="project" value="TreeGrafter"/>
</dbReference>
<keyword evidence="4" id="KW-0671">Queuosine biosynthesis</keyword>
<keyword evidence="2" id="KW-0963">Cytoplasm</keyword>
<dbReference type="InterPro" id="IPR017900">
    <property type="entry name" value="4Fe4S_Fe_S_CS"/>
</dbReference>
<dbReference type="AlphaFoldDB" id="J9G1I3"/>
<keyword evidence="1" id="KW-0408">Iron</keyword>
<reference evidence="7" key="1">
    <citation type="journal article" date="2012" name="PLoS ONE">
        <title>Gene sets for utilization of primary and secondary nutrition supplies in the distal gut of endangered iberian lynx.</title>
        <authorList>
            <person name="Alcaide M."/>
            <person name="Messina E."/>
            <person name="Richter M."/>
            <person name="Bargiela R."/>
            <person name="Peplies J."/>
            <person name="Huws S.A."/>
            <person name="Newbold C.J."/>
            <person name="Golyshin P.N."/>
            <person name="Simon M.A."/>
            <person name="Lopez G."/>
            <person name="Yakimov M.M."/>
            <person name="Ferrer M."/>
        </authorList>
    </citation>
    <scope>NUCLEOTIDE SEQUENCE</scope>
</reference>
<gene>
    <name evidence="7" type="ORF">EVA_11184</name>
</gene>
<dbReference type="PROSITE" id="PS51379">
    <property type="entry name" value="4FE4S_FER_2"/>
    <property type="match status" value="1"/>
</dbReference>
<dbReference type="Pfam" id="PF13484">
    <property type="entry name" value="Fer4_16"/>
    <property type="match status" value="1"/>
</dbReference>
<comment type="caution">
    <text evidence="7">The sequence shown here is derived from an EMBL/GenBank/DDBJ whole genome shotgun (WGS) entry which is preliminary data.</text>
</comment>
<dbReference type="PROSITE" id="PS00198">
    <property type="entry name" value="4FE4S_FER_1"/>
    <property type="match status" value="1"/>
</dbReference>
<evidence type="ECO:0000313" key="7">
    <source>
        <dbReference type="EMBL" id="EJX00704.1"/>
    </source>
</evidence>
<proteinExistence type="predicted"/>
<evidence type="ECO:0000256" key="2">
    <source>
        <dbReference type="ARBA" id="ARBA00022490"/>
    </source>
</evidence>
<keyword evidence="5" id="KW-0560">Oxidoreductase</keyword>
<evidence type="ECO:0000256" key="3">
    <source>
        <dbReference type="ARBA" id="ARBA00022694"/>
    </source>
</evidence>
<dbReference type="InterPro" id="IPR004453">
    <property type="entry name" value="QueG"/>
</dbReference>
<dbReference type="GO" id="GO:0008616">
    <property type="term" value="P:tRNA queuosine(34) biosynthetic process"/>
    <property type="evidence" value="ECO:0007669"/>
    <property type="project" value="UniProtKB-KW"/>
</dbReference>
<dbReference type="PANTHER" id="PTHR30002">
    <property type="entry name" value="EPOXYQUEUOSINE REDUCTASE"/>
    <property type="match status" value="1"/>
</dbReference>
<dbReference type="PANTHER" id="PTHR30002:SF4">
    <property type="entry name" value="EPOXYQUEUOSINE REDUCTASE"/>
    <property type="match status" value="1"/>
</dbReference>
<dbReference type="InterPro" id="IPR013542">
    <property type="entry name" value="QueG_DUF1730"/>
</dbReference>
<dbReference type="EMBL" id="AMCI01003262">
    <property type="protein sequence ID" value="EJX00704.1"/>
    <property type="molecule type" value="Genomic_DNA"/>
</dbReference>